<dbReference type="STRING" id="660518.SAMN05216218_10227"/>
<evidence type="ECO:0000259" key="9">
    <source>
        <dbReference type="PROSITE" id="PS50928"/>
    </source>
</evidence>
<keyword evidence="5 8" id="KW-0812">Transmembrane</keyword>
<keyword evidence="4" id="KW-1003">Cell membrane</keyword>
<keyword evidence="3 8" id="KW-0813">Transport</keyword>
<dbReference type="GO" id="GO:0055085">
    <property type="term" value="P:transmembrane transport"/>
    <property type="evidence" value="ECO:0007669"/>
    <property type="project" value="InterPro"/>
</dbReference>
<dbReference type="EMBL" id="FNBK01000002">
    <property type="protein sequence ID" value="SDE87099.1"/>
    <property type="molecule type" value="Genomic_DNA"/>
</dbReference>
<dbReference type="SUPFAM" id="SSF161098">
    <property type="entry name" value="MetI-like"/>
    <property type="match status" value="1"/>
</dbReference>
<dbReference type="AlphaFoldDB" id="A0A1G7GGG0"/>
<organism evidence="10 11">
    <name type="scientific">Halorientalis regularis</name>
    <dbReference type="NCBI Taxonomy" id="660518"/>
    <lineage>
        <taxon>Archaea</taxon>
        <taxon>Methanobacteriati</taxon>
        <taxon>Methanobacteriota</taxon>
        <taxon>Stenosarchaea group</taxon>
        <taxon>Halobacteria</taxon>
        <taxon>Halobacteriales</taxon>
        <taxon>Haloarculaceae</taxon>
        <taxon>Halorientalis</taxon>
    </lineage>
</organism>
<evidence type="ECO:0000256" key="1">
    <source>
        <dbReference type="ARBA" id="ARBA00004651"/>
    </source>
</evidence>
<evidence type="ECO:0000256" key="3">
    <source>
        <dbReference type="ARBA" id="ARBA00022448"/>
    </source>
</evidence>
<dbReference type="InterPro" id="IPR000515">
    <property type="entry name" value="MetI-like"/>
</dbReference>
<gene>
    <name evidence="10" type="ORF">SAMN05216218_10227</name>
</gene>
<sequence length="297" mass="31623">MSTGTGRLSVPALPERWRTLLLLLPVLLLDIGAFLVPMGYLLRLSVTARTSQGAFVEGSWSIDGYRYVASSDLVHQIFAFTVSFGVGVTLLAVAIGVVYAYAAWQAGRAGRIALLSVAVLSLFTTLVIKLFAVVLVFAPQGVLNDLLTGVGLLSEPVLLVDNLVGAVLGQLYIVTPYAILAVYAVLSTLDRHQVEAARDLGAGRWDAFREVILPHIRPGIAVATVVSFTWSIGAYAAPLLLGSGSEQTTGILISELLLTQFDWPAAAALAVITVTLVFSILMVILWRFDESGGILNA</sequence>
<keyword evidence="6 8" id="KW-1133">Transmembrane helix</keyword>
<feature type="transmembrane region" description="Helical" evidence="8">
    <location>
        <begin position="77"/>
        <end position="101"/>
    </location>
</feature>
<evidence type="ECO:0000313" key="11">
    <source>
        <dbReference type="Proteomes" id="UP000199076"/>
    </source>
</evidence>
<evidence type="ECO:0000256" key="7">
    <source>
        <dbReference type="ARBA" id="ARBA00023136"/>
    </source>
</evidence>
<evidence type="ECO:0000256" key="6">
    <source>
        <dbReference type="ARBA" id="ARBA00022989"/>
    </source>
</evidence>
<dbReference type="PROSITE" id="PS50928">
    <property type="entry name" value="ABC_TM1"/>
    <property type="match status" value="1"/>
</dbReference>
<name>A0A1G7GGG0_9EURY</name>
<keyword evidence="7 8" id="KW-0472">Membrane</keyword>
<feature type="domain" description="ABC transmembrane type-1" evidence="9">
    <location>
        <begin position="78"/>
        <end position="282"/>
    </location>
</feature>
<feature type="transmembrane region" description="Helical" evidence="8">
    <location>
        <begin position="113"/>
        <end position="138"/>
    </location>
</feature>
<feature type="transmembrane region" description="Helical" evidence="8">
    <location>
        <begin position="219"/>
        <end position="241"/>
    </location>
</feature>
<dbReference type="InterPro" id="IPR035906">
    <property type="entry name" value="MetI-like_sf"/>
</dbReference>
<feature type="transmembrane region" description="Helical" evidence="8">
    <location>
        <begin position="163"/>
        <end position="186"/>
    </location>
</feature>
<dbReference type="PANTHER" id="PTHR42929:SF1">
    <property type="entry name" value="INNER MEMBRANE ABC TRANSPORTER PERMEASE PROTEIN YDCU-RELATED"/>
    <property type="match status" value="1"/>
</dbReference>
<evidence type="ECO:0000256" key="5">
    <source>
        <dbReference type="ARBA" id="ARBA00022692"/>
    </source>
</evidence>
<dbReference type="OrthoDB" id="11163at2157"/>
<reference evidence="11" key="1">
    <citation type="submission" date="2016-10" db="EMBL/GenBank/DDBJ databases">
        <authorList>
            <person name="Varghese N."/>
            <person name="Submissions S."/>
        </authorList>
    </citation>
    <scope>NUCLEOTIDE SEQUENCE [LARGE SCALE GENOMIC DNA]</scope>
    <source>
        <strain evidence="11">IBRC-M 10760</strain>
    </source>
</reference>
<proteinExistence type="inferred from homology"/>
<dbReference type="GO" id="GO:0005886">
    <property type="term" value="C:plasma membrane"/>
    <property type="evidence" value="ECO:0007669"/>
    <property type="project" value="UniProtKB-SubCell"/>
</dbReference>
<dbReference type="RefSeq" id="WP_092687572.1">
    <property type="nucleotide sequence ID" value="NZ_FNBK01000002.1"/>
</dbReference>
<dbReference type="Pfam" id="PF00528">
    <property type="entry name" value="BPD_transp_1"/>
    <property type="match status" value="1"/>
</dbReference>
<accession>A0A1G7GGG0</accession>
<evidence type="ECO:0000256" key="8">
    <source>
        <dbReference type="RuleBase" id="RU363032"/>
    </source>
</evidence>
<evidence type="ECO:0000313" key="10">
    <source>
        <dbReference type="EMBL" id="SDE87099.1"/>
    </source>
</evidence>
<evidence type="ECO:0000256" key="2">
    <source>
        <dbReference type="ARBA" id="ARBA00007069"/>
    </source>
</evidence>
<dbReference type="Proteomes" id="UP000199076">
    <property type="component" value="Unassembled WGS sequence"/>
</dbReference>
<comment type="subcellular location">
    <subcellularLocation>
        <location evidence="1 8">Cell membrane</location>
        <topology evidence="1 8">Multi-pass membrane protein</topology>
    </subcellularLocation>
</comment>
<comment type="similarity">
    <text evidence="2">Belongs to the binding-protein-dependent transport system permease family. CysTW subfamily.</text>
</comment>
<evidence type="ECO:0000256" key="4">
    <source>
        <dbReference type="ARBA" id="ARBA00022475"/>
    </source>
</evidence>
<feature type="transmembrane region" description="Helical" evidence="8">
    <location>
        <begin position="20"/>
        <end position="42"/>
    </location>
</feature>
<dbReference type="PANTHER" id="PTHR42929">
    <property type="entry name" value="INNER MEMBRANE ABC TRANSPORTER PERMEASE PROTEIN YDCU-RELATED-RELATED"/>
    <property type="match status" value="1"/>
</dbReference>
<feature type="transmembrane region" description="Helical" evidence="8">
    <location>
        <begin position="261"/>
        <end position="286"/>
    </location>
</feature>
<dbReference type="Gene3D" id="1.10.3720.10">
    <property type="entry name" value="MetI-like"/>
    <property type="match status" value="1"/>
</dbReference>
<keyword evidence="11" id="KW-1185">Reference proteome</keyword>
<protein>
    <submittedName>
        <fullName evidence="10">Spermidine/putrescine transport system permease protein</fullName>
    </submittedName>
</protein>
<dbReference type="CDD" id="cd06261">
    <property type="entry name" value="TM_PBP2"/>
    <property type="match status" value="1"/>
</dbReference>